<dbReference type="Proteomes" id="UP001430953">
    <property type="component" value="Unassembled WGS sequence"/>
</dbReference>
<evidence type="ECO:0000313" key="2">
    <source>
        <dbReference type="Proteomes" id="UP001430953"/>
    </source>
</evidence>
<proteinExistence type="predicted"/>
<sequence length="184" mass="20804">MTAQTGESTVFRINNRLCGFSRNGAYLAVAFQTNLLIKDAATLNTFQSFEFGDVIQLMKWSLNSEYILCANTKRAIVQVYSIHNPQWKCKLTEGSAGLQSVSWAQDSKHILSIADFNILISIWNLEEQTVSYIQNVKSSSFDELHFSPNGERLAIIITEEGQDVVAIYKTENWRLSRVSINRAT</sequence>
<dbReference type="Gene3D" id="2.130.10.10">
    <property type="entry name" value="YVTN repeat-like/Quinoprotein amine dehydrogenase"/>
    <property type="match status" value="1"/>
</dbReference>
<reference evidence="1 2" key="1">
    <citation type="submission" date="2023-03" db="EMBL/GenBank/DDBJ databases">
        <title>High recombination rates correlate with genetic variation in Cardiocondyla obscurior ants.</title>
        <authorList>
            <person name="Errbii M."/>
        </authorList>
    </citation>
    <scope>NUCLEOTIDE SEQUENCE [LARGE SCALE GENOMIC DNA]</scope>
    <source>
        <strain evidence="1">Alpha-2009</strain>
        <tissue evidence="1">Whole body</tissue>
    </source>
</reference>
<dbReference type="PANTHER" id="PTHR16220:SF0">
    <property type="entry name" value="WD REPEAT-CONTAINING PROTEIN WRAP73"/>
    <property type="match status" value="1"/>
</dbReference>
<protein>
    <recommendedName>
        <fullName evidence="3">WD repeat-containing protein 8</fullName>
    </recommendedName>
</protein>
<dbReference type="GO" id="GO:0005815">
    <property type="term" value="C:microtubule organizing center"/>
    <property type="evidence" value="ECO:0007669"/>
    <property type="project" value="TreeGrafter"/>
</dbReference>
<name>A0AAW2F8L6_9HYME</name>
<accession>A0AAW2F8L6</accession>
<dbReference type="PANTHER" id="PTHR16220">
    <property type="entry name" value="WD REPEAT PROTEIN 8-RELATED"/>
    <property type="match status" value="1"/>
</dbReference>
<organism evidence="1 2">
    <name type="scientific">Cardiocondyla obscurior</name>
    <dbReference type="NCBI Taxonomy" id="286306"/>
    <lineage>
        <taxon>Eukaryota</taxon>
        <taxon>Metazoa</taxon>
        <taxon>Ecdysozoa</taxon>
        <taxon>Arthropoda</taxon>
        <taxon>Hexapoda</taxon>
        <taxon>Insecta</taxon>
        <taxon>Pterygota</taxon>
        <taxon>Neoptera</taxon>
        <taxon>Endopterygota</taxon>
        <taxon>Hymenoptera</taxon>
        <taxon>Apocrita</taxon>
        <taxon>Aculeata</taxon>
        <taxon>Formicoidea</taxon>
        <taxon>Formicidae</taxon>
        <taxon>Myrmicinae</taxon>
        <taxon>Cardiocondyla</taxon>
    </lineage>
</organism>
<evidence type="ECO:0008006" key="3">
    <source>
        <dbReference type="Google" id="ProtNLM"/>
    </source>
</evidence>
<gene>
    <name evidence="1" type="ORF">PUN28_013170</name>
</gene>
<dbReference type="GO" id="GO:1990811">
    <property type="term" value="C:MWP complex"/>
    <property type="evidence" value="ECO:0007669"/>
    <property type="project" value="TreeGrafter"/>
</dbReference>
<evidence type="ECO:0000313" key="1">
    <source>
        <dbReference type="EMBL" id="KAL0111798.1"/>
    </source>
</evidence>
<dbReference type="InterPro" id="IPR052778">
    <property type="entry name" value="Centrosome-WD_assoc"/>
</dbReference>
<dbReference type="EMBL" id="JADYXP020000013">
    <property type="protein sequence ID" value="KAL0111798.1"/>
    <property type="molecule type" value="Genomic_DNA"/>
</dbReference>
<dbReference type="SUPFAM" id="SSF82171">
    <property type="entry name" value="DPP6 N-terminal domain-like"/>
    <property type="match status" value="1"/>
</dbReference>
<dbReference type="AlphaFoldDB" id="A0AAW2F8L6"/>
<dbReference type="InterPro" id="IPR015943">
    <property type="entry name" value="WD40/YVTN_repeat-like_dom_sf"/>
</dbReference>
<keyword evidence="2" id="KW-1185">Reference proteome</keyword>
<comment type="caution">
    <text evidence="1">The sequence shown here is derived from an EMBL/GenBank/DDBJ whole genome shotgun (WGS) entry which is preliminary data.</text>
</comment>